<proteinExistence type="predicted"/>
<dbReference type="Proteomes" id="UP000283993">
    <property type="component" value="Unassembled WGS sequence"/>
</dbReference>
<gene>
    <name evidence="1" type="ORF">SAOR_00995</name>
</gene>
<organism evidence="1 2">
    <name type="scientific">Salinisphaera orenii MK-B5</name>
    <dbReference type="NCBI Taxonomy" id="856730"/>
    <lineage>
        <taxon>Bacteria</taxon>
        <taxon>Pseudomonadati</taxon>
        <taxon>Pseudomonadota</taxon>
        <taxon>Gammaproteobacteria</taxon>
        <taxon>Salinisphaerales</taxon>
        <taxon>Salinisphaeraceae</taxon>
        <taxon>Salinisphaera</taxon>
    </lineage>
</organism>
<dbReference type="AlphaFoldDB" id="A0A423PYC8"/>
<reference evidence="1 2" key="1">
    <citation type="submission" date="2013-10" db="EMBL/GenBank/DDBJ databases">
        <title>Salinisphaera orenii MK-B5 Genome Sequencing.</title>
        <authorList>
            <person name="Lai Q."/>
            <person name="Li C."/>
            <person name="Shao Z."/>
        </authorList>
    </citation>
    <scope>NUCLEOTIDE SEQUENCE [LARGE SCALE GENOMIC DNA]</scope>
    <source>
        <strain evidence="1 2">MK-B5</strain>
    </source>
</reference>
<evidence type="ECO:0000313" key="2">
    <source>
        <dbReference type="Proteomes" id="UP000283993"/>
    </source>
</evidence>
<dbReference type="EMBL" id="AYKH01000001">
    <property type="protein sequence ID" value="ROO30599.1"/>
    <property type="molecule type" value="Genomic_DNA"/>
</dbReference>
<accession>A0A423PYC8</accession>
<sequence length="34" mass="3803">MDYEQLSMEQVALMEHMGTRGVSRIQAGLPAESH</sequence>
<name>A0A423PYC8_9GAMM</name>
<keyword evidence="2" id="KW-1185">Reference proteome</keyword>
<evidence type="ECO:0000313" key="1">
    <source>
        <dbReference type="EMBL" id="ROO30599.1"/>
    </source>
</evidence>
<comment type="caution">
    <text evidence="1">The sequence shown here is derived from an EMBL/GenBank/DDBJ whole genome shotgun (WGS) entry which is preliminary data.</text>
</comment>
<protein>
    <submittedName>
        <fullName evidence="1">Uncharacterized protein</fullName>
    </submittedName>
</protein>